<dbReference type="AlphaFoldDB" id="A0AAW0JI37"/>
<dbReference type="EMBL" id="PKMF04000553">
    <property type="protein sequence ID" value="KAK7826165.1"/>
    <property type="molecule type" value="Genomic_DNA"/>
</dbReference>
<name>A0AAW0JI37_QUESU</name>
<dbReference type="SMART" id="SM00717">
    <property type="entry name" value="SANT"/>
    <property type="match status" value="2"/>
</dbReference>
<evidence type="ECO:0000259" key="9">
    <source>
        <dbReference type="PROSITE" id="PS51294"/>
    </source>
</evidence>
<feature type="domain" description="HTH myb-type" evidence="9">
    <location>
        <begin position="9"/>
        <end position="41"/>
    </location>
</feature>
<dbReference type="GO" id="GO:0003677">
    <property type="term" value="F:DNA binding"/>
    <property type="evidence" value="ECO:0007669"/>
    <property type="project" value="UniProtKB-KW"/>
</dbReference>
<dbReference type="GO" id="GO:0045893">
    <property type="term" value="P:positive regulation of DNA-templated transcription"/>
    <property type="evidence" value="ECO:0007669"/>
    <property type="project" value="UniProtKB-ARBA"/>
</dbReference>
<keyword evidence="2" id="KW-0677">Repeat</keyword>
<dbReference type="InterPro" id="IPR017930">
    <property type="entry name" value="Myb_dom"/>
</dbReference>
<organism evidence="10 11">
    <name type="scientific">Quercus suber</name>
    <name type="common">Cork oak</name>
    <dbReference type="NCBI Taxonomy" id="58331"/>
    <lineage>
        <taxon>Eukaryota</taxon>
        <taxon>Viridiplantae</taxon>
        <taxon>Streptophyta</taxon>
        <taxon>Embryophyta</taxon>
        <taxon>Tracheophyta</taxon>
        <taxon>Spermatophyta</taxon>
        <taxon>Magnoliopsida</taxon>
        <taxon>eudicotyledons</taxon>
        <taxon>Gunneridae</taxon>
        <taxon>Pentapetalae</taxon>
        <taxon>rosids</taxon>
        <taxon>fabids</taxon>
        <taxon>Fagales</taxon>
        <taxon>Fagaceae</taxon>
        <taxon>Quercus</taxon>
    </lineage>
</organism>
<dbReference type="PANTHER" id="PTHR47997">
    <property type="entry name" value="MYB DOMAIN PROTEIN 55"/>
    <property type="match status" value="1"/>
</dbReference>
<comment type="subcellular location">
    <subcellularLocation>
        <location evidence="1">Nucleus</location>
    </subcellularLocation>
</comment>
<dbReference type="Pfam" id="PF00249">
    <property type="entry name" value="Myb_DNA-binding"/>
    <property type="match status" value="2"/>
</dbReference>
<evidence type="ECO:0000256" key="3">
    <source>
        <dbReference type="ARBA" id="ARBA00023015"/>
    </source>
</evidence>
<dbReference type="InterPro" id="IPR001005">
    <property type="entry name" value="SANT/Myb"/>
</dbReference>
<keyword evidence="11" id="KW-1185">Reference proteome</keyword>
<feature type="domain" description="HTH myb-type" evidence="9">
    <location>
        <begin position="92"/>
        <end position="142"/>
    </location>
</feature>
<keyword evidence="3" id="KW-0805">Transcription regulation</keyword>
<dbReference type="GO" id="GO:0005634">
    <property type="term" value="C:nucleus"/>
    <property type="evidence" value="ECO:0007669"/>
    <property type="project" value="UniProtKB-SubCell"/>
</dbReference>
<feature type="domain" description="HTH myb-type" evidence="9">
    <location>
        <begin position="42"/>
        <end position="91"/>
    </location>
</feature>
<dbReference type="Proteomes" id="UP000237347">
    <property type="component" value="Unassembled WGS sequence"/>
</dbReference>
<dbReference type="PANTHER" id="PTHR47997:SF87">
    <property type="entry name" value="TRANSCRIPTION FACTOR MYB26"/>
    <property type="match status" value="1"/>
</dbReference>
<evidence type="ECO:0000256" key="1">
    <source>
        <dbReference type="ARBA" id="ARBA00004123"/>
    </source>
</evidence>
<keyword evidence="7" id="KW-0539">Nucleus</keyword>
<proteinExistence type="predicted"/>
<accession>A0AAW0JI37</accession>
<evidence type="ECO:0000256" key="6">
    <source>
        <dbReference type="ARBA" id="ARBA00023163"/>
    </source>
</evidence>
<dbReference type="InterPro" id="IPR051953">
    <property type="entry name" value="Plant_SW-associated_TFs"/>
</dbReference>
<keyword evidence="4" id="KW-0238">DNA-binding</keyword>
<dbReference type="FunFam" id="1.10.10.60:FF:000077">
    <property type="entry name" value="MYB transcription factor"/>
    <property type="match status" value="1"/>
</dbReference>
<comment type="caution">
    <text evidence="10">The sequence shown here is derived from an EMBL/GenBank/DDBJ whole genome shotgun (WGS) entry which is preliminary data.</text>
</comment>
<protein>
    <submittedName>
        <fullName evidence="10">Transcription factor myb26</fullName>
    </submittedName>
</protein>
<reference evidence="10 11" key="1">
    <citation type="journal article" date="2018" name="Sci. Data">
        <title>The draft genome sequence of cork oak.</title>
        <authorList>
            <person name="Ramos A.M."/>
            <person name="Usie A."/>
            <person name="Barbosa P."/>
            <person name="Barros P.M."/>
            <person name="Capote T."/>
            <person name="Chaves I."/>
            <person name="Simoes F."/>
            <person name="Abreu I."/>
            <person name="Carrasquinho I."/>
            <person name="Faro C."/>
            <person name="Guimaraes J.B."/>
            <person name="Mendonca D."/>
            <person name="Nobrega F."/>
            <person name="Rodrigues L."/>
            <person name="Saibo N.J.M."/>
            <person name="Varela M.C."/>
            <person name="Egas C."/>
            <person name="Matos J."/>
            <person name="Miguel C.M."/>
            <person name="Oliveira M.M."/>
            <person name="Ricardo C.P."/>
            <person name="Goncalves S."/>
        </authorList>
    </citation>
    <scope>NUCLEOTIDE SEQUENCE [LARGE SCALE GENOMIC DNA]</scope>
    <source>
        <strain evidence="11">cv. HL8</strain>
    </source>
</reference>
<evidence type="ECO:0000256" key="7">
    <source>
        <dbReference type="ARBA" id="ARBA00023242"/>
    </source>
</evidence>
<evidence type="ECO:0000256" key="4">
    <source>
        <dbReference type="ARBA" id="ARBA00023125"/>
    </source>
</evidence>
<sequence>MGHHSCCDKKKVKRGLWSAEEDEKLINYISNYGHGCWSSIPKFAAEEDEKLINYISNYGHGCWSSVPKFAGLQRCGKSCRLRWINYLRPDLKHGRFSLEEAALITELQGILGNKWAQIVKQLPRRKDNEVKNFWNASIRKKVISYDVPVIATFLDVHFNGNFEEGLFSLNANPNWILNSQQD</sequence>
<dbReference type="PROSITE" id="PS51294">
    <property type="entry name" value="HTH_MYB"/>
    <property type="match status" value="3"/>
</dbReference>
<dbReference type="SUPFAM" id="SSF46689">
    <property type="entry name" value="Homeodomain-like"/>
    <property type="match status" value="2"/>
</dbReference>
<feature type="domain" description="Myb-like" evidence="8">
    <location>
        <begin position="88"/>
        <end position="138"/>
    </location>
</feature>
<dbReference type="CDD" id="cd00167">
    <property type="entry name" value="SANT"/>
    <property type="match status" value="2"/>
</dbReference>
<evidence type="ECO:0000256" key="5">
    <source>
        <dbReference type="ARBA" id="ARBA00023159"/>
    </source>
</evidence>
<keyword evidence="6" id="KW-0804">Transcription</keyword>
<evidence type="ECO:0000259" key="8">
    <source>
        <dbReference type="PROSITE" id="PS50090"/>
    </source>
</evidence>
<feature type="domain" description="Myb-like" evidence="8">
    <location>
        <begin position="9"/>
        <end position="87"/>
    </location>
</feature>
<keyword evidence="5" id="KW-0010">Activator</keyword>
<evidence type="ECO:0000256" key="2">
    <source>
        <dbReference type="ARBA" id="ARBA00022737"/>
    </source>
</evidence>
<dbReference type="PROSITE" id="PS50090">
    <property type="entry name" value="MYB_LIKE"/>
    <property type="match status" value="2"/>
</dbReference>
<evidence type="ECO:0000313" key="10">
    <source>
        <dbReference type="EMBL" id="KAK7826165.1"/>
    </source>
</evidence>
<evidence type="ECO:0000313" key="11">
    <source>
        <dbReference type="Proteomes" id="UP000237347"/>
    </source>
</evidence>
<gene>
    <name evidence="10" type="primary">MYB26_3</name>
    <name evidence="10" type="ORF">CFP56_032405</name>
</gene>
<dbReference type="InterPro" id="IPR009057">
    <property type="entry name" value="Homeodomain-like_sf"/>
</dbReference>
<dbReference type="Gene3D" id="1.10.10.60">
    <property type="entry name" value="Homeodomain-like"/>
    <property type="match status" value="3"/>
</dbReference>